<reference evidence="14" key="2">
    <citation type="submission" date="2021-09" db="EMBL/GenBank/DDBJ databases">
        <authorList>
            <person name="Gilroy R."/>
        </authorList>
    </citation>
    <scope>NUCLEOTIDE SEQUENCE</scope>
    <source>
        <strain evidence="14">CHK179-5677</strain>
    </source>
</reference>
<sequence>MEEQTQVKCAEREQPVQNKPLFSNQMLVRLIIPLVIEQFLLMSVGMADTVMVTTAGEAAVSGVSLVDNINNLMLQIFAALSTGGAVVVSQYLGRKEPEHARTAAKQLLYAVTVLSSVIMILCLIFREHLLSLIFGSINDDVMDSAVAYFVSTALAYPFMALYNAGAALFRSMGNSKVSMFNSLIVNIVNIAVNAILIFGFGMGSLGAGIGTLTSRIVAAVIILFLLQHRDCILRIEHMFRPEFHWAMVRRILTIGIPTGLENGLFQVGKLMVLSLITSFDAGVNLAVVGSAVAANAIANSVAGVINVPGQAIGLAMVTVVGQCVGAQLLDQAVRYTRKLMIITYISMGTMAVILFFSANWLVTLFNLSVPAAAMAAQVLQWNSVFVLIFWPMSFTLPNALRAAGDAMFTMSVSLISMFTCRIILSYVLGADAVFGIPMAGLHLLGVWIAMFCDWIVRAVLFLVRFWRGKWKQIQLI</sequence>
<feature type="transmembrane region" description="Helical" evidence="13">
    <location>
        <begin position="180"/>
        <end position="201"/>
    </location>
</feature>
<dbReference type="GO" id="GO:0006811">
    <property type="term" value="P:monoatomic ion transport"/>
    <property type="evidence" value="ECO:0007669"/>
    <property type="project" value="UniProtKB-KW"/>
</dbReference>
<dbReference type="CDD" id="cd13137">
    <property type="entry name" value="MATE_NorM_like"/>
    <property type="match status" value="1"/>
</dbReference>
<comment type="caution">
    <text evidence="14">The sequence shown here is derived from an EMBL/GenBank/DDBJ whole genome shotgun (WGS) entry which is preliminary data.</text>
</comment>
<keyword evidence="9 13" id="KW-1133">Transmembrane helix</keyword>
<evidence type="ECO:0000256" key="10">
    <source>
        <dbReference type="ARBA" id="ARBA00023065"/>
    </source>
</evidence>
<dbReference type="AlphaFoldDB" id="A0A921MLX7"/>
<dbReference type="InterPro" id="IPR050222">
    <property type="entry name" value="MATE_MdtK"/>
</dbReference>
<feature type="transmembrane region" description="Helical" evidence="13">
    <location>
        <begin position="341"/>
        <end position="362"/>
    </location>
</feature>
<dbReference type="PIRSF" id="PIRSF006603">
    <property type="entry name" value="DinF"/>
    <property type="match status" value="1"/>
</dbReference>
<dbReference type="PANTHER" id="PTHR43298:SF2">
    <property type="entry name" value="FMN_FAD EXPORTER YEEO-RELATED"/>
    <property type="match status" value="1"/>
</dbReference>
<gene>
    <name evidence="14" type="ORF">K8V01_05810</name>
</gene>
<evidence type="ECO:0000256" key="8">
    <source>
        <dbReference type="ARBA" id="ARBA00022692"/>
    </source>
</evidence>
<evidence type="ECO:0000313" key="15">
    <source>
        <dbReference type="Proteomes" id="UP000760668"/>
    </source>
</evidence>
<keyword evidence="7" id="KW-1003">Cell membrane</keyword>
<evidence type="ECO:0000313" key="14">
    <source>
        <dbReference type="EMBL" id="HJG86521.1"/>
    </source>
</evidence>
<feature type="transmembrane region" description="Helical" evidence="13">
    <location>
        <begin position="72"/>
        <end position="94"/>
    </location>
</feature>
<evidence type="ECO:0000256" key="1">
    <source>
        <dbReference type="ARBA" id="ARBA00003408"/>
    </source>
</evidence>
<feature type="transmembrane region" description="Helical" evidence="13">
    <location>
        <begin position="368"/>
        <end position="390"/>
    </location>
</feature>
<feature type="transmembrane region" description="Helical" evidence="13">
    <location>
        <begin position="27"/>
        <end position="52"/>
    </location>
</feature>
<evidence type="ECO:0000256" key="5">
    <source>
        <dbReference type="ARBA" id="ARBA00022448"/>
    </source>
</evidence>
<feature type="transmembrane region" description="Helical" evidence="13">
    <location>
        <begin position="146"/>
        <end position="168"/>
    </location>
</feature>
<comment type="function">
    <text evidence="1">Multidrug efflux pump.</text>
</comment>
<proteinExistence type="inferred from homology"/>
<dbReference type="GO" id="GO:0015297">
    <property type="term" value="F:antiporter activity"/>
    <property type="evidence" value="ECO:0007669"/>
    <property type="project" value="UniProtKB-KW"/>
</dbReference>
<keyword evidence="8 13" id="KW-0812">Transmembrane</keyword>
<dbReference type="Proteomes" id="UP000760668">
    <property type="component" value="Unassembled WGS sequence"/>
</dbReference>
<feature type="transmembrane region" description="Helical" evidence="13">
    <location>
        <begin position="106"/>
        <end position="126"/>
    </location>
</feature>
<feature type="transmembrane region" description="Helical" evidence="13">
    <location>
        <begin position="270"/>
        <end position="298"/>
    </location>
</feature>
<comment type="similarity">
    <text evidence="3">Belongs to the multi antimicrobial extrusion (MATE) (TC 2.A.66.1) family.</text>
</comment>
<feature type="transmembrane region" description="Helical" evidence="13">
    <location>
        <begin position="207"/>
        <end position="226"/>
    </location>
</feature>
<feature type="transmembrane region" description="Helical" evidence="13">
    <location>
        <begin position="310"/>
        <end position="329"/>
    </location>
</feature>
<evidence type="ECO:0000256" key="11">
    <source>
        <dbReference type="ARBA" id="ARBA00023136"/>
    </source>
</evidence>
<name>A0A921MLX7_9FIRM</name>
<organism evidence="14 15">
    <name type="scientific">Pseudoflavonifractor capillosus</name>
    <dbReference type="NCBI Taxonomy" id="106588"/>
    <lineage>
        <taxon>Bacteria</taxon>
        <taxon>Bacillati</taxon>
        <taxon>Bacillota</taxon>
        <taxon>Clostridia</taxon>
        <taxon>Eubacteriales</taxon>
        <taxon>Oscillospiraceae</taxon>
        <taxon>Pseudoflavonifractor</taxon>
    </lineage>
</organism>
<comment type="subcellular location">
    <subcellularLocation>
        <location evidence="2">Cell membrane</location>
        <topology evidence="2">Multi-pass membrane protein</topology>
    </subcellularLocation>
</comment>
<evidence type="ECO:0000256" key="6">
    <source>
        <dbReference type="ARBA" id="ARBA00022449"/>
    </source>
</evidence>
<reference evidence="14" key="1">
    <citation type="journal article" date="2021" name="PeerJ">
        <title>Extensive microbial diversity within the chicken gut microbiome revealed by metagenomics and culture.</title>
        <authorList>
            <person name="Gilroy R."/>
            <person name="Ravi A."/>
            <person name="Getino M."/>
            <person name="Pursley I."/>
            <person name="Horton D.L."/>
            <person name="Alikhan N.F."/>
            <person name="Baker D."/>
            <person name="Gharbi K."/>
            <person name="Hall N."/>
            <person name="Watson M."/>
            <person name="Adriaenssens E.M."/>
            <person name="Foster-Nyarko E."/>
            <person name="Jarju S."/>
            <person name="Secka A."/>
            <person name="Antonio M."/>
            <person name="Oren A."/>
            <person name="Chaudhuri R.R."/>
            <person name="La Ragione R."/>
            <person name="Hildebrand F."/>
            <person name="Pallen M.J."/>
        </authorList>
    </citation>
    <scope>NUCLEOTIDE SEQUENCE</scope>
    <source>
        <strain evidence="14">CHK179-5677</strain>
    </source>
</reference>
<dbReference type="EMBL" id="DYUC01000053">
    <property type="protein sequence ID" value="HJG86521.1"/>
    <property type="molecule type" value="Genomic_DNA"/>
</dbReference>
<evidence type="ECO:0000256" key="7">
    <source>
        <dbReference type="ARBA" id="ARBA00022475"/>
    </source>
</evidence>
<dbReference type="PANTHER" id="PTHR43298">
    <property type="entry name" value="MULTIDRUG RESISTANCE PROTEIN NORM-RELATED"/>
    <property type="match status" value="1"/>
</dbReference>
<keyword evidence="11 13" id="KW-0472">Membrane</keyword>
<keyword evidence="6" id="KW-0050">Antiport</keyword>
<dbReference type="InterPro" id="IPR048279">
    <property type="entry name" value="MdtK-like"/>
</dbReference>
<feature type="transmembrane region" description="Helical" evidence="13">
    <location>
        <begin position="402"/>
        <end position="424"/>
    </location>
</feature>
<dbReference type="RefSeq" id="WP_295369693.1">
    <property type="nucleotide sequence ID" value="NZ_DYUC01000053.1"/>
</dbReference>
<dbReference type="NCBIfam" id="TIGR00797">
    <property type="entry name" value="matE"/>
    <property type="match status" value="1"/>
</dbReference>
<accession>A0A921MLX7</accession>
<protein>
    <recommendedName>
        <fullName evidence="4">Probable multidrug resistance protein NorM</fullName>
    </recommendedName>
    <alternativeName>
        <fullName evidence="12">Multidrug-efflux transporter</fullName>
    </alternativeName>
</protein>
<evidence type="ECO:0000256" key="3">
    <source>
        <dbReference type="ARBA" id="ARBA00010199"/>
    </source>
</evidence>
<evidence type="ECO:0000256" key="4">
    <source>
        <dbReference type="ARBA" id="ARBA00020268"/>
    </source>
</evidence>
<keyword evidence="10" id="KW-0406">Ion transport</keyword>
<evidence type="ECO:0000256" key="13">
    <source>
        <dbReference type="SAM" id="Phobius"/>
    </source>
</evidence>
<feature type="transmembrane region" description="Helical" evidence="13">
    <location>
        <begin position="444"/>
        <end position="466"/>
    </location>
</feature>
<dbReference type="Pfam" id="PF01554">
    <property type="entry name" value="MatE"/>
    <property type="match status" value="2"/>
</dbReference>
<evidence type="ECO:0000256" key="12">
    <source>
        <dbReference type="ARBA" id="ARBA00031636"/>
    </source>
</evidence>
<evidence type="ECO:0000256" key="9">
    <source>
        <dbReference type="ARBA" id="ARBA00022989"/>
    </source>
</evidence>
<dbReference type="GO" id="GO:0005886">
    <property type="term" value="C:plasma membrane"/>
    <property type="evidence" value="ECO:0007669"/>
    <property type="project" value="UniProtKB-SubCell"/>
</dbReference>
<dbReference type="GO" id="GO:0042910">
    <property type="term" value="F:xenobiotic transmembrane transporter activity"/>
    <property type="evidence" value="ECO:0007669"/>
    <property type="project" value="InterPro"/>
</dbReference>
<keyword evidence="5" id="KW-0813">Transport</keyword>
<dbReference type="InterPro" id="IPR002528">
    <property type="entry name" value="MATE_fam"/>
</dbReference>
<evidence type="ECO:0000256" key="2">
    <source>
        <dbReference type="ARBA" id="ARBA00004651"/>
    </source>
</evidence>